<gene>
    <name evidence="2" type="ORF">NQ315_001229</name>
</gene>
<keyword evidence="3" id="KW-1185">Reference proteome</keyword>
<dbReference type="EMBL" id="JANEYG010000002">
    <property type="protein sequence ID" value="KAJ8925058.1"/>
    <property type="molecule type" value="Genomic_DNA"/>
</dbReference>
<evidence type="ECO:0000256" key="1">
    <source>
        <dbReference type="SAM" id="MobiDB-lite"/>
    </source>
</evidence>
<evidence type="ECO:0000313" key="2">
    <source>
        <dbReference type="EMBL" id="KAJ8925058.1"/>
    </source>
</evidence>
<feature type="compositionally biased region" description="Low complexity" evidence="1">
    <location>
        <begin position="12"/>
        <end position="23"/>
    </location>
</feature>
<dbReference type="Proteomes" id="UP001159042">
    <property type="component" value="Unassembled WGS sequence"/>
</dbReference>
<feature type="compositionally biased region" description="Polar residues" evidence="1">
    <location>
        <begin position="28"/>
        <end position="45"/>
    </location>
</feature>
<proteinExistence type="predicted"/>
<comment type="caution">
    <text evidence="2">The sequence shown here is derived from an EMBL/GenBank/DDBJ whole genome shotgun (WGS) entry which is preliminary data.</text>
</comment>
<sequence length="107" mass="11597">MEQDKAILELMSSSVTSTPYTTSKHQSKPPSKNVTVTSIRSNSKIPSGLPTLSGGRPPVAPRRVDTHEGNVVQVSTNGNVESSFKQWVFNPSNVTNVVVTENKQDKC</sequence>
<organism evidence="2 3">
    <name type="scientific">Exocentrus adspersus</name>
    <dbReference type="NCBI Taxonomy" id="1586481"/>
    <lineage>
        <taxon>Eukaryota</taxon>
        <taxon>Metazoa</taxon>
        <taxon>Ecdysozoa</taxon>
        <taxon>Arthropoda</taxon>
        <taxon>Hexapoda</taxon>
        <taxon>Insecta</taxon>
        <taxon>Pterygota</taxon>
        <taxon>Neoptera</taxon>
        <taxon>Endopterygota</taxon>
        <taxon>Coleoptera</taxon>
        <taxon>Polyphaga</taxon>
        <taxon>Cucujiformia</taxon>
        <taxon>Chrysomeloidea</taxon>
        <taxon>Cerambycidae</taxon>
        <taxon>Lamiinae</taxon>
        <taxon>Acanthocinini</taxon>
        <taxon>Exocentrus</taxon>
    </lineage>
</organism>
<protein>
    <submittedName>
        <fullName evidence="2">Uncharacterized protein</fullName>
    </submittedName>
</protein>
<reference evidence="2 3" key="1">
    <citation type="journal article" date="2023" name="Insect Mol. Biol.">
        <title>Genome sequencing provides insights into the evolution of gene families encoding plant cell wall-degrading enzymes in longhorned beetles.</title>
        <authorList>
            <person name="Shin N.R."/>
            <person name="Okamura Y."/>
            <person name="Kirsch R."/>
            <person name="Pauchet Y."/>
        </authorList>
    </citation>
    <scope>NUCLEOTIDE SEQUENCE [LARGE SCALE GENOMIC DNA]</scope>
    <source>
        <strain evidence="2">EAD_L_NR</strain>
    </source>
</reference>
<name>A0AAV8WES2_9CUCU</name>
<accession>A0AAV8WES2</accession>
<dbReference type="AlphaFoldDB" id="A0AAV8WES2"/>
<feature type="region of interest" description="Disordered" evidence="1">
    <location>
        <begin position="1"/>
        <end position="65"/>
    </location>
</feature>
<evidence type="ECO:0000313" key="3">
    <source>
        <dbReference type="Proteomes" id="UP001159042"/>
    </source>
</evidence>